<dbReference type="Proteomes" id="UP000054342">
    <property type="component" value="Unassembled WGS sequence"/>
</dbReference>
<dbReference type="HOGENOM" id="CLU_039531_2_1_1"/>
<name>A0A0D2FED5_9EURO</name>
<gene>
    <name evidence="2" type="ORF">PV05_02950</name>
</gene>
<evidence type="ECO:0000313" key="3">
    <source>
        <dbReference type="Proteomes" id="UP000054342"/>
    </source>
</evidence>
<dbReference type="GeneID" id="25324858"/>
<dbReference type="EMBL" id="KN847318">
    <property type="protein sequence ID" value="KIW58429.1"/>
    <property type="molecule type" value="Genomic_DNA"/>
</dbReference>
<protein>
    <recommendedName>
        <fullName evidence="1">DUF3669 domain-containing protein</fullName>
    </recommendedName>
</protein>
<evidence type="ECO:0000313" key="2">
    <source>
        <dbReference type="EMBL" id="KIW58429.1"/>
    </source>
</evidence>
<feature type="domain" description="DUF3669" evidence="1">
    <location>
        <begin position="230"/>
        <end position="292"/>
    </location>
</feature>
<accession>A0A0D2FED5</accession>
<dbReference type="OrthoDB" id="2993351at2759"/>
<dbReference type="STRING" id="348802.A0A0D2FED5"/>
<sequence>MVDRYYLKRRRCVKEIGRGQCGTVYTEAAIHEVFKVNNPGKLDQLWNDCCMHKQVEEAFQQTTFELRENINLPRILAWHTPSSGSTLPAWRETFPEAAQPEYGLVSSRIDPIPDKMVYTLVVRLGLYDKIPGGLSNMRTQYCLLRLYLGRRGERHATRSISLRNFDLLTIAKALALLHWQANVDGNDVEFVLGRTPRFAMAPTAADLRATDTNSAGVLFGPSLGQDGVAVWLLDFDQCQTFPHDEAGLQQLVRSFFFNDPYYPRPHAEDPKDVALWETLKNSYLQTSAALTQCQMPEPFIEAVEVEGAKRKAGGSIFQ</sequence>
<keyword evidence="3" id="KW-1185">Reference proteome</keyword>
<evidence type="ECO:0000259" key="1">
    <source>
        <dbReference type="Pfam" id="PF12417"/>
    </source>
</evidence>
<dbReference type="AlphaFoldDB" id="A0A0D2FED5"/>
<dbReference type="Pfam" id="PF12417">
    <property type="entry name" value="DUF3669"/>
    <property type="match status" value="1"/>
</dbReference>
<dbReference type="RefSeq" id="XP_013319013.1">
    <property type="nucleotide sequence ID" value="XM_013463559.1"/>
</dbReference>
<dbReference type="InterPro" id="IPR022137">
    <property type="entry name" value="Znf_prot_DUF3669"/>
</dbReference>
<proteinExistence type="predicted"/>
<reference evidence="2 3" key="1">
    <citation type="submission" date="2015-01" db="EMBL/GenBank/DDBJ databases">
        <title>The Genome Sequence of Exophiala xenobiotica CBS118157.</title>
        <authorList>
            <consortium name="The Broad Institute Genomics Platform"/>
            <person name="Cuomo C."/>
            <person name="de Hoog S."/>
            <person name="Gorbushina A."/>
            <person name="Stielow B."/>
            <person name="Teixiera M."/>
            <person name="Abouelleil A."/>
            <person name="Chapman S.B."/>
            <person name="Priest M."/>
            <person name="Young S.K."/>
            <person name="Wortman J."/>
            <person name="Nusbaum C."/>
            <person name="Birren B."/>
        </authorList>
    </citation>
    <scope>NUCLEOTIDE SEQUENCE [LARGE SCALE GENOMIC DNA]</scope>
    <source>
        <strain evidence="2 3">CBS 118157</strain>
    </source>
</reference>
<dbReference type="PANTHER" id="PTHR40780">
    <property type="entry name" value="DUF3669 DOMAIN-CONTAINING PROTEIN"/>
    <property type="match status" value="1"/>
</dbReference>
<dbReference type="PANTHER" id="PTHR40780:SF2">
    <property type="entry name" value="DUF3669 DOMAIN-CONTAINING PROTEIN"/>
    <property type="match status" value="1"/>
</dbReference>
<organism evidence="2 3">
    <name type="scientific">Exophiala xenobiotica</name>
    <dbReference type="NCBI Taxonomy" id="348802"/>
    <lineage>
        <taxon>Eukaryota</taxon>
        <taxon>Fungi</taxon>
        <taxon>Dikarya</taxon>
        <taxon>Ascomycota</taxon>
        <taxon>Pezizomycotina</taxon>
        <taxon>Eurotiomycetes</taxon>
        <taxon>Chaetothyriomycetidae</taxon>
        <taxon>Chaetothyriales</taxon>
        <taxon>Herpotrichiellaceae</taxon>
        <taxon>Exophiala</taxon>
    </lineage>
</organism>